<name>A0ACC1NR06_9HYPO</name>
<evidence type="ECO:0000313" key="2">
    <source>
        <dbReference type="Proteomes" id="UP001143910"/>
    </source>
</evidence>
<accession>A0ACC1NR06</accession>
<dbReference type="Proteomes" id="UP001143910">
    <property type="component" value="Unassembled WGS sequence"/>
</dbReference>
<evidence type="ECO:0000313" key="1">
    <source>
        <dbReference type="EMBL" id="KAJ2981349.1"/>
    </source>
</evidence>
<organism evidence="1 2">
    <name type="scientific">Zarea fungicola</name>
    <dbReference type="NCBI Taxonomy" id="93591"/>
    <lineage>
        <taxon>Eukaryota</taxon>
        <taxon>Fungi</taxon>
        <taxon>Dikarya</taxon>
        <taxon>Ascomycota</taxon>
        <taxon>Pezizomycotina</taxon>
        <taxon>Sordariomycetes</taxon>
        <taxon>Hypocreomycetidae</taxon>
        <taxon>Hypocreales</taxon>
        <taxon>Cordycipitaceae</taxon>
        <taxon>Zarea</taxon>
    </lineage>
</organism>
<keyword evidence="2" id="KW-1185">Reference proteome</keyword>
<proteinExistence type="predicted"/>
<reference evidence="1" key="1">
    <citation type="submission" date="2022-08" db="EMBL/GenBank/DDBJ databases">
        <title>Genome Sequence of Lecanicillium fungicola.</title>
        <authorList>
            <person name="Buettner E."/>
        </authorList>
    </citation>
    <scope>NUCLEOTIDE SEQUENCE</scope>
    <source>
        <strain evidence="1">Babe33</strain>
    </source>
</reference>
<dbReference type="EMBL" id="JANJQO010000136">
    <property type="protein sequence ID" value="KAJ2981349.1"/>
    <property type="molecule type" value="Genomic_DNA"/>
</dbReference>
<sequence length="152" mass="17369">MAYSLQQGADRVAIRKLIDHYAHCADRRKTEGQMALFTENTHFVVFMEGEGTAASQELHSKEELRPVFEALKAYSHTMHFNGQSTLEFSEDGQTATGETYCIAHHVTENAGQRQLMVAHLRYHDIVRKGVDGGWLFAERKLYLDWAETRPLN</sequence>
<gene>
    <name evidence="1" type="ORF">NQ176_g2079</name>
</gene>
<protein>
    <submittedName>
        <fullName evidence="1">Uncharacterized protein</fullName>
    </submittedName>
</protein>
<comment type="caution">
    <text evidence="1">The sequence shown here is derived from an EMBL/GenBank/DDBJ whole genome shotgun (WGS) entry which is preliminary data.</text>
</comment>